<protein>
    <recommendedName>
        <fullName evidence="4">RxLR effector protein</fullName>
    </recommendedName>
</protein>
<evidence type="ECO:0008006" key="4">
    <source>
        <dbReference type="Google" id="ProtNLM"/>
    </source>
</evidence>
<feature type="chain" id="PRO_5035948764" description="RxLR effector protein" evidence="1">
    <location>
        <begin position="20"/>
        <end position="209"/>
    </location>
</feature>
<dbReference type="Proteomes" id="UP000688947">
    <property type="component" value="Unassembled WGS sequence"/>
</dbReference>
<dbReference type="AlphaFoldDB" id="A0A8T1TSP6"/>
<feature type="signal peptide" evidence="1">
    <location>
        <begin position="1"/>
        <end position="19"/>
    </location>
</feature>
<dbReference type="OrthoDB" id="116465at2759"/>
<sequence length="209" mass="23664">CVDCIGLLIAAILFAYVTASVKEDSKRLLRTPTEEANDEERAITGIVDKVAAPLKAGASKVTDTAKLRTQQLEGWMNNQKSVNDVFSILRITDERTFFPISRQVDTLDEYIKFFNAKNPQQKTDLSRALRDGFGGEENHVGPKLPNNAFKRWIEKDYYPMSVLVKVFKVPEDDLASASAQTKKIIEQYKPMYYRVKGIEETAVVNPRRS</sequence>
<name>A0A8T1TSP6_9STRA</name>
<dbReference type="EMBL" id="JAENGZ010001468">
    <property type="protein sequence ID" value="KAG6947874.1"/>
    <property type="molecule type" value="Genomic_DNA"/>
</dbReference>
<evidence type="ECO:0000313" key="2">
    <source>
        <dbReference type="EMBL" id="KAG6947874.1"/>
    </source>
</evidence>
<gene>
    <name evidence="2" type="ORF">JG687_00015816</name>
</gene>
<feature type="non-terminal residue" evidence="2">
    <location>
        <position position="1"/>
    </location>
</feature>
<dbReference type="VEuPathDB" id="FungiDB:PC110_g19206"/>
<evidence type="ECO:0000256" key="1">
    <source>
        <dbReference type="SAM" id="SignalP"/>
    </source>
</evidence>
<comment type="caution">
    <text evidence="2">The sequence shown here is derived from an EMBL/GenBank/DDBJ whole genome shotgun (WGS) entry which is preliminary data.</text>
</comment>
<accession>A0A8T1TSP6</accession>
<keyword evidence="1" id="KW-0732">Signal</keyword>
<proteinExistence type="predicted"/>
<evidence type="ECO:0000313" key="3">
    <source>
        <dbReference type="Proteomes" id="UP000688947"/>
    </source>
</evidence>
<organism evidence="2 3">
    <name type="scientific">Phytophthora cactorum</name>
    <dbReference type="NCBI Taxonomy" id="29920"/>
    <lineage>
        <taxon>Eukaryota</taxon>
        <taxon>Sar</taxon>
        <taxon>Stramenopiles</taxon>
        <taxon>Oomycota</taxon>
        <taxon>Peronosporomycetes</taxon>
        <taxon>Peronosporales</taxon>
        <taxon>Peronosporaceae</taxon>
        <taxon>Phytophthora</taxon>
    </lineage>
</organism>
<reference evidence="2" key="1">
    <citation type="submission" date="2021-01" db="EMBL/GenBank/DDBJ databases">
        <title>Phytophthora aleatoria, a newly-described species from Pinus radiata is distinct from Phytophthora cactorum isolates based on comparative genomics.</title>
        <authorList>
            <person name="Mcdougal R."/>
            <person name="Panda P."/>
            <person name="Williams N."/>
            <person name="Studholme D.J."/>
        </authorList>
    </citation>
    <scope>NUCLEOTIDE SEQUENCE</scope>
    <source>
        <strain evidence="2">NZFS 3830</strain>
    </source>
</reference>